<proteinExistence type="predicted"/>
<dbReference type="InterPro" id="IPR053136">
    <property type="entry name" value="UTP_pyrophosphatase-like"/>
</dbReference>
<dbReference type="Pfam" id="PF01863">
    <property type="entry name" value="YgjP-like"/>
    <property type="match status" value="1"/>
</dbReference>
<protein>
    <submittedName>
        <fullName evidence="2">M48 family metallopeptidase</fullName>
    </submittedName>
</protein>
<dbReference type="EMBL" id="CP072648">
    <property type="protein sequence ID" value="QUW02315.1"/>
    <property type="molecule type" value="Genomic_DNA"/>
</dbReference>
<dbReference type="CDD" id="cd07344">
    <property type="entry name" value="M48_yhfN_like"/>
    <property type="match status" value="1"/>
</dbReference>
<evidence type="ECO:0000313" key="3">
    <source>
        <dbReference type="Proteomes" id="UP000676506"/>
    </source>
</evidence>
<evidence type="ECO:0000259" key="1">
    <source>
        <dbReference type="Pfam" id="PF01863"/>
    </source>
</evidence>
<dbReference type="PANTHER" id="PTHR30399:SF1">
    <property type="entry name" value="UTP PYROPHOSPHATASE"/>
    <property type="match status" value="1"/>
</dbReference>
<gene>
    <name evidence="2" type="ORF">J8C06_08080</name>
</gene>
<dbReference type="RefSeq" id="WP_211428205.1">
    <property type="nucleotide sequence ID" value="NZ_CP072648.1"/>
</dbReference>
<dbReference type="PANTHER" id="PTHR30399">
    <property type="entry name" value="UNCHARACTERIZED PROTEIN YGJP"/>
    <property type="match status" value="1"/>
</dbReference>
<dbReference type="Proteomes" id="UP000676506">
    <property type="component" value="Chromosome 1"/>
</dbReference>
<dbReference type="Gene3D" id="3.30.2010.10">
    <property type="entry name" value="Metalloproteases ('zincins'), catalytic domain"/>
    <property type="match status" value="1"/>
</dbReference>
<evidence type="ECO:0000313" key="2">
    <source>
        <dbReference type="EMBL" id="QUW02315.1"/>
    </source>
</evidence>
<name>A0ABX8B9T7_9BACT</name>
<dbReference type="InterPro" id="IPR002725">
    <property type="entry name" value="YgjP-like_metallopeptidase"/>
</dbReference>
<accession>A0ABX8B9T7</accession>
<reference evidence="2 3" key="1">
    <citation type="submission" date="2021-03" db="EMBL/GenBank/DDBJ databases">
        <title>Genomic and phenotypic characterization of Chloracidobacterium isolates provides evidence for multiple species.</title>
        <authorList>
            <person name="Saini M.K."/>
            <person name="Costas A.M.G."/>
            <person name="Tank M."/>
            <person name="Bryant D.A."/>
        </authorList>
    </citation>
    <scope>NUCLEOTIDE SEQUENCE [LARGE SCALE GENOMIC DNA]</scope>
    <source>
        <strain evidence="2 3">BV2-C</strain>
    </source>
</reference>
<sequence length="238" mass="28219">MGEQIQLGELTIEVVFKDIKNLHLSVHPPAGRVSISAPRRMSMDAIRGFAISKLAWIRQQQTKICAQEREPEREYIDRESHYLWGRRYLLSVVERDEPPAIEIRHNKLILGIRPGTDAAKRATLLEAWYREQVKLAVPPLVAKWELELDVKVARFFVQRMRTRWGSCNPEARNLRFNTDLAKKPRECLEYIVVHEMVHLLEPTHNRRFVALMDRFMPTWKQHKQALNRLPVRHEDWEY</sequence>
<organism evidence="2 3">
    <name type="scientific">Chloracidobacterium validum</name>
    <dbReference type="NCBI Taxonomy" id="2821543"/>
    <lineage>
        <taxon>Bacteria</taxon>
        <taxon>Pseudomonadati</taxon>
        <taxon>Acidobacteriota</taxon>
        <taxon>Terriglobia</taxon>
        <taxon>Terriglobales</taxon>
        <taxon>Acidobacteriaceae</taxon>
        <taxon>Chloracidobacterium</taxon>
    </lineage>
</organism>
<keyword evidence="3" id="KW-1185">Reference proteome</keyword>
<feature type="domain" description="YgjP-like metallopeptidase" evidence="1">
    <location>
        <begin position="23"/>
        <end position="228"/>
    </location>
</feature>